<dbReference type="OrthoDB" id="2448606at2759"/>
<proteinExistence type="predicted"/>
<evidence type="ECO:0000313" key="2">
    <source>
        <dbReference type="EMBL" id="ORE04108.1"/>
    </source>
</evidence>
<evidence type="ECO:0000256" key="1">
    <source>
        <dbReference type="SAM" id="MobiDB-lite"/>
    </source>
</evidence>
<accession>A0A1X0QWL2</accession>
<dbReference type="Proteomes" id="UP000242414">
    <property type="component" value="Unassembled WGS sequence"/>
</dbReference>
<feature type="region of interest" description="Disordered" evidence="1">
    <location>
        <begin position="1"/>
        <end position="26"/>
    </location>
</feature>
<gene>
    <name evidence="2" type="ORF">BCV72DRAFT_307646</name>
</gene>
<dbReference type="AlphaFoldDB" id="A0A1X0QWL2"/>
<organism evidence="2">
    <name type="scientific">Rhizopus microsporus var. microsporus</name>
    <dbReference type="NCBI Taxonomy" id="86635"/>
    <lineage>
        <taxon>Eukaryota</taxon>
        <taxon>Fungi</taxon>
        <taxon>Fungi incertae sedis</taxon>
        <taxon>Mucoromycota</taxon>
        <taxon>Mucoromycotina</taxon>
        <taxon>Mucoromycetes</taxon>
        <taxon>Mucorales</taxon>
        <taxon>Mucorineae</taxon>
        <taxon>Rhizopodaceae</taxon>
        <taxon>Rhizopus</taxon>
    </lineage>
</organism>
<reference evidence="2" key="1">
    <citation type="journal article" date="2016" name="Proc. Natl. Acad. Sci. U.S.A.">
        <title>Lipid metabolic changes in an early divergent fungus govern the establishment of a mutualistic symbiosis with endobacteria.</title>
        <authorList>
            <person name="Lastovetsky O.A."/>
            <person name="Gaspar M.L."/>
            <person name="Mondo S.J."/>
            <person name="LaButti K.M."/>
            <person name="Sandor L."/>
            <person name="Grigoriev I.V."/>
            <person name="Henry S.A."/>
            <person name="Pawlowska T.E."/>
        </authorList>
    </citation>
    <scope>NUCLEOTIDE SEQUENCE [LARGE SCALE GENOMIC DNA]</scope>
    <source>
        <strain evidence="2">ATCC 52814</strain>
    </source>
</reference>
<dbReference type="VEuPathDB" id="FungiDB:BCV72DRAFT_307646"/>
<protein>
    <submittedName>
        <fullName evidence="2">Uncharacterized protein</fullName>
    </submittedName>
</protein>
<name>A0A1X0QWL2_RHIZD</name>
<dbReference type="EMBL" id="KV921981">
    <property type="protein sequence ID" value="ORE04108.1"/>
    <property type="molecule type" value="Genomic_DNA"/>
</dbReference>
<sequence length="299" mass="33849">METDSKNATVSQKATHPRNNTGDATVDNTMLVSYGLADDKLATNCDESERALDVSRLEAGDYRTRSSYQLLMFNELIMQLPLENDLEDIQKVDLSSRFVLPILQSLFDEQLDDRALVVKFGNRRNLECQPSQLKISERRPGGPIQIKESSINTITPIGFLEAKKVAESKNHSKVNADLLRLGVFGKNVIDTKSLRSVILIQAVGKNLTFYLMSNPTEDIYLMTELDHIKFPLSVNELQGTYDYLDNICDVLYIFSRECANPDLNEAILHRGSIRLPLIRAIISKRVVRKLKNSVQHYCL</sequence>